<dbReference type="EMBL" id="QGGB01000003">
    <property type="protein sequence ID" value="PWN07351.1"/>
    <property type="molecule type" value="Genomic_DNA"/>
</dbReference>
<accession>A0A316TUH7</accession>
<keyword evidence="2" id="KW-0812">Transmembrane</keyword>
<gene>
    <name evidence="3" type="ORF">DDZ15_03540</name>
</gene>
<feature type="region of interest" description="Disordered" evidence="1">
    <location>
        <begin position="85"/>
        <end position="142"/>
    </location>
</feature>
<evidence type="ECO:0000313" key="4">
    <source>
        <dbReference type="Proteomes" id="UP000245533"/>
    </source>
</evidence>
<comment type="caution">
    <text evidence="3">The sequence shown here is derived from an EMBL/GenBank/DDBJ whole genome shotgun (WGS) entry which is preliminary data.</text>
</comment>
<dbReference type="AlphaFoldDB" id="A0A316TUH7"/>
<protein>
    <recommendedName>
        <fullName evidence="5">Outer membrane protein beta-barrel domain-containing protein</fullName>
    </recommendedName>
</protein>
<keyword evidence="2" id="KW-0472">Membrane</keyword>
<feature type="compositionally biased region" description="Polar residues" evidence="1">
    <location>
        <begin position="85"/>
        <end position="109"/>
    </location>
</feature>
<evidence type="ECO:0000256" key="2">
    <source>
        <dbReference type="SAM" id="Phobius"/>
    </source>
</evidence>
<keyword evidence="2" id="KW-1133">Transmembrane helix</keyword>
<keyword evidence="4" id="KW-1185">Reference proteome</keyword>
<evidence type="ECO:0008006" key="5">
    <source>
        <dbReference type="Google" id="ProtNLM"/>
    </source>
</evidence>
<evidence type="ECO:0000256" key="1">
    <source>
        <dbReference type="SAM" id="MobiDB-lite"/>
    </source>
</evidence>
<name>A0A316TUH7_9BACT</name>
<sequence length="418" mass="46406">MNHSDTDNDMDPMEQLFREKAGEFDIEYQESDWKALEPGLDLMDAKAARLFRIRLIAAAAVFLIMVFSYFIFQGTGTENELPEQIAQSEQNDGIESGNSGSEVTVNSDSVIPEADATEQHHPDTQSGISRDAGKIISDSDPAESQLDEIAYPSESDGQIAQYLTDASSINPLPVYAEFNNQFYQPEIDLYSDRLATIVMDSPNGSTFFSQSGESGHAQSERVQRSRMTAGLVMSPDVTGVGSVSGFRTPGYKAGAILEYALTKRLSISLGVIQTEVNYRASASEYNPPYYWQPGASPSEIIATCLMLDLPVTLKYNLFNFTRSRIYSSATLSSYYMQNEDYSFQYSDNVNGGLEGYNENTNKAYLLSSAGISVGYEFDLNQNFSLRAEPFLRLPLREVGWGNARLYSMGTFISLNYRI</sequence>
<dbReference type="Proteomes" id="UP000245533">
    <property type="component" value="Unassembled WGS sequence"/>
</dbReference>
<evidence type="ECO:0000313" key="3">
    <source>
        <dbReference type="EMBL" id="PWN07351.1"/>
    </source>
</evidence>
<dbReference type="RefSeq" id="WP_109644954.1">
    <property type="nucleotide sequence ID" value="NZ_QGGB01000003.1"/>
</dbReference>
<dbReference type="OrthoDB" id="1523584at2"/>
<organism evidence="3 4">
    <name type="scientific">Rhodohalobacter mucosus</name>
    <dbReference type="NCBI Taxonomy" id="2079485"/>
    <lineage>
        <taxon>Bacteria</taxon>
        <taxon>Pseudomonadati</taxon>
        <taxon>Balneolota</taxon>
        <taxon>Balneolia</taxon>
        <taxon>Balneolales</taxon>
        <taxon>Balneolaceae</taxon>
        <taxon>Rhodohalobacter</taxon>
    </lineage>
</organism>
<reference evidence="3 4" key="1">
    <citation type="submission" date="2018-05" db="EMBL/GenBank/DDBJ databases">
        <title>Rhodohalobacter halophilus gen. nov., sp. nov., a moderately halophilic member of the family Balneolaceae.</title>
        <authorList>
            <person name="Liu Z.-W."/>
        </authorList>
    </citation>
    <scope>NUCLEOTIDE SEQUENCE [LARGE SCALE GENOMIC DNA]</scope>
    <source>
        <strain evidence="3 4">8A47</strain>
    </source>
</reference>
<feature type="transmembrane region" description="Helical" evidence="2">
    <location>
        <begin position="53"/>
        <end position="72"/>
    </location>
</feature>
<proteinExistence type="predicted"/>